<sequence>MNIFKILVGLIVSVSSLWAEQASAPNVVMILSDDQGYADYSFMGHEFIATPRIDKLASASLVYERGYVTTAVCCPSISTMLTGLYPHQHGTTGNDPIKGVNRKAWIDKFRNSPQLPRLLGEAGYLSMHTGKYWHGDPAVSGFTDSMGLTQRHGSEYSLSIGRKTMQPIYDFIQKSQDQKKPFFVWFAPFMPHTPHTPPERLEKKYQKLGAKNQSKYYAMCEWFDESCGELLDHLDEKGLTENTVIVYICDNGWGSMGSGSVKASPHELGVRTPIMIKWPGKVSAQLDKVNMASNIDLVPTILAACGVEIPKVLPGINLLDIDAVGARKNLFLECFTHDMLAIDQPEAGLRARSYVDKQWKLTVWRKPHTLLDLKGWQKETPQEEIQLFNIKDDPMQKNNLAAQHPEKVGDLMKELNRWWNPGPVKNSVQKTQ</sequence>
<evidence type="ECO:0000256" key="7">
    <source>
        <dbReference type="SAM" id="SignalP"/>
    </source>
</evidence>
<keyword evidence="4 7" id="KW-0732">Signal</keyword>
<evidence type="ECO:0000256" key="5">
    <source>
        <dbReference type="ARBA" id="ARBA00022801"/>
    </source>
</evidence>
<feature type="domain" description="Sulfatase N-terminal" evidence="8">
    <location>
        <begin position="25"/>
        <end position="307"/>
    </location>
</feature>
<accession>A0ABY7VZ76</accession>
<feature type="signal peptide" evidence="7">
    <location>
        <begin position="1"/>
        <end position="24"/>
    </location>
</feature>
<dbReference type="InterPro" id="IPR050738">
    <property type="entry name" value="Sulfatase"/>
</dbReference>
<evidence type="ECO:0000256" key="2">
    <source>
        <dbReference type="ARBA" id="ARBA00008779"/>
    </source>
</evidence>
<dbReference type="RefSeq" id="WP_274154277.1">
    <property type="nucleotide sequence ID" value="NZ_CP117812.1"/>
</dbReference>
<dbReference type="CDD" id="cd16027">
    <property type="entry name" value="SGSH"/>
    <property type="match status" value="1"/>
</dbReference>
<dbReference type="Pfam" id="PF00884">
    <property type="entry name" value="Sulfatase"/>
    <property type="match status" value="1"/>
</dbReference>
<evidence type="ECO:0000256" key="6">
    <source>
        <dbReference type="ARBA" id="ARBA00022837"/>
    </source>
</evidence>
<protein>
    <submittedName>
        <fullName evidence="9">Sulfatase</fullName>
    </submittedName>
</protein>
<dbReference type="Proteomes" id="UP001214250">
    <property type="component" value="Chromosome 2"/>
</dbReference>
<organism evidence="9 10">
    <name type="scientific">Lentisphaera profundi</name>
    <dbReference type="NCBI Taxonomy" id="1658616"/>
    <lineage>
        <taxon>Bacteria</taxon>
        <taxon>Pseudomonadati</taxon>
        <taxon>Lentisphaerota</taxon>
        <taxon>Lentisphaeria</taxon>
        <taxon>Lentisphaerales</taxon>
        <taxon>Lentisphaeraceae</taxon>
        <taxon>Lentisphaera</taxon>
    </lineage>
</organism>
<gene>
    <name evidence="9" type="ORF">PQO03_16415</name>
</gene>
<evidence type="ECO:0000313" key="10">
    <source>
        <dbReference type="Proteomes" id="UP001214250"/>
    </source>
</evidence>
<dbReference type="InterPro" id="IPR000917">
    <property type="entry name" value="Sulfatase_N"/>
</dbReference>
<evidence type="ECO:0000256" key="4">
    <source>
        <dbReference type="ARBA" id="ARBA00022729"/>
    </source>
</evidence>
<evidence type="ECO:0000256" key="3">
    <source>
        <dbReference type="ARBA" id="ARBA00022723"/>
    </source>
</evidence>
<dbReference type="Gene3D" id="3.30.1120.10">
    <property type="match status" value="1"/>
</dbReference>
<dbReference type="PANTHER" id="PTHR42693:SF42">
    <property type="entry name" value="ARYLSULFATASE G"/>
    <property type="match status" value="1"/>
</dbReference>
<evidence type="ECO:0000313" key="9">
    <source>
        <dbReference type="EMBL" id="WDE99422.1"/>
    </source>
</evidence>
<dbReference type="Gene3D" id="3.40.720.10">
    <property type="entry name" value="Alkaline Phosphatase, subunit A"/>
    <property type="match status" value="1"/>
</dbReference>
<comment type="similarity">
    <text evidence="2">Belongs to the sulfatase family.</text>
</comment>
<dbReference type="EMBL" id="CP117812">
    <property type="protein sequence ID" value="WDE99422.1"/>
    <property type="molecule type" value="Genomic_DNA"/>
</dbReference>
<evidence type="ECO:0000259" key="8">
    <source>
        <dbReference type="Pfam" id="PF00884"/>
    </source>
</evidence>
<comment type="cofactor">
    <cofactor evidence="1">
        <name>Ca(2+)</name>
        <dbReference type="ChEBI" id="CHEBI:29108"/>
    </cofactor>
</comment>
<evidence type="ECO:0000256" key="1">
    <source>
        <dbReference type="ARBA" id="ARBA00001913"/>
    </source>
</evidence>
<dbReference type="SUPFAM" id="SSF53649">
    <property type="entry name" value="Alkaline phosphatase-like"/>
    <property type="match status" value="1"/>
</dbReference>
<dbReference type="InterPro" id="IPR017850">
    <property type="entry name" value="Alkaline_phosphatase_core_sf"/>
</dbReference>
<keyword evidence="6" id="KW-0106">Calcium</keyword>
<name>A0ABY7VZ76_9BACT</name>
<keyword evidence="10" id="KW-1185">Reference proteome</keyword>
<keyword evidence="5" id="KW-0378">Hydrolase</keyword>
<feature type="chain" id="PRO_5046998534" evidence="7">
    <location>
        <begin position="25"/>
        <end position="432"/>
    </location>
</feature>
<reference evidence="9 10" key="1">
    <citation type="submission" date="2023-02" db="EMBL/GenBank/DDBJ databases">
        <title>Genome sequence of Lentisphaera profundi SAORIC-696.</title>
        <authorList>
            <person name="Kim e."/>
            <person name="Cho J.-C."/>
            <person name="Choi A."/>
            <person name="Kang I."/>
        </authorList>
    </citation>
    <scope>NUCLEOTIDE SEQUENCE [LARGE SCALE GENOMIC DNA]</scope>
    <source>
        <strain evidence="9 10">SAORIC-696</strain>
    </source>
</reference>
<proteinExistence type="inferred from homology"/>
<keyword evidence="3" id="KW-0479">Metal-binding</keyword>
<dbReference type="PANTHER" id="PTHR42693">
    <property type="entry name" value="ARYLSULFATASE FAMILY MEMBER"/>
    <property type="match status" value="1"/>
</dbReference>